<dbReference type="EMBL" id="FOQK01000035">
    <property type="protein sequence ID" value="SFI40749.1"/>
    <property type="molecule type" value="Genomic_DNA"/>
</dbReference>
<dbReference type="GO" id="GO:0005524">
    <property type="term" value="F:ATP binding"/>
    <property type="evidence" value="ECO:0007669"/>
    <property type="project" value="UniProtKB-KW"/>
</dbReference>
<dbReference type="InterPro" id="IPR014729">
    <property type="entry name" value="Rossmann-like_a/b/a_fold"/>
</dbReference>
<dbReference type="PANTHER" id="PTHR37825">
    <property type="entry name" value="TRNA(MET) CYTIDINE ACETATE LIGASE"/>
    <property type="match status" value="1"/>
</dbReference>
<keyword evidence="2" id="KW-0067">ATP-binding</keyword>
<accession>A0A1I3HYT2</accession>
<comment type="subcellular location">
    <subcellularLocation>
        <location evidence="2">Cytoplasm</location>
    </subcellularLocation>
</comment>
<keyword evidence="3" id="KW-0808">Transferase</keyword>
<reference evidence="3 4" key="1">
    <citation type="submission" date="2016-10" db="EMBL/GenBank/DDBJ databases">
        <authorList>
            <person name="de Groot N.N."/>
        </authorList>
    </citation>
    <scope>NUCLEOTIDE SEQUENCE [LARGE SCALE GENOMIC DNA]</scope>
    <source>
        <strain evidence="3 4">Z108</strain>
    </source>
</reference>
<keyword evidence="2" id="KW-0436">Ligase</keyword>
<keyword evidence="2" id="KW-0820">tRNA-binding</keyword>
<evidence type="ECO:0000256" key="1">
    <source>
        <dbReference type="ARBA" id="ARBA00022694"/>
    </source>
</evidence>
<dbReference type="GO" id="GO:0000049">
    <property type="term" value="F:tRNA binding"/>
    <property type="evidence" value="ECO:0007669"/>
    <property type="project" value="UniProtKB-KW"/>
</dbReference>
<dbReference type="OrthoDB" id="9769796at2"/>
<dbReference type="GO" id="GO:0006400">
    <property type="term" value="P:tRNA modification"/>
    <property type="evidence" value="ECO:0007669"/>
    <property type="project" value="UniProtKB-UniRule"/>
</dbReference>
<keyword evidence="1 2" id="KW-0819">tRNA processing</keyword>
<dbReference type="EC" id="6.3.4.-" evidence="2"/>
<keyword evidence="2" id="KW-0547">Nucleotide-binding</keyword>
<comment type="similarity">
    <text evidence="2">Belongs to the TmcAL family.</text>
</comment>
<dbReference type="Pfam" id="PF05636">
    <property type="entry name" value="HIGH_NTase1"/>
    <property type="match status" value="1"/>
</dbReference>
<sequence>MHVTGIIAEYNPFHNGHRYQLEQIRQAYPDSAVIAVMSGSFVQRGQAALLDKWQRAGLAIAGGCDLVLELPFAFACRSAQDFARGGVQLLARLSITNTLAFGAECPSLATLQALAAAIDSPAVQTQLHERINAGASYAQALTELTATAASADGSLLHQPNNILAIEYLRALAEYPAIEPLLIPRAGAGYHNTNIAAPHASASAIRMLLQKAATAAKSTDGKLLIPQLTAHDSMALQGALPAAGFAAIRKLKASELPNLDRLLVPLQALMLRTSNTALQEISGINEGLENRLRDCLQNAATYDEVLSAAATKRYPKSRIARTLIHLLLGITQAQLAEIDNAGPLYARVLACGPRGRDLLKRIKKAETLPLITKTSAYLTSTQRAQGLAALSPLQKQLALDTMATELRQLITPQTDRKCNDFQQSPRFFG</sequence>
<keyword evidence="2" id="KW-0694">RNA-binding</keyword>
<dbReference type="GO" id="GO:0016740">
    <property type="term" value="F:transferase activity"/>
    <property type="evidence" value="ECO:0007669"/>
    <property type="project" value="UniProtKB-KW"/>
</dbReference>
<dbReference type="Proteomes" id="UP000183639">
    <property type="component" value="Unassembled WGS sequence"/>
</dbReference>
<name>A0A1I3HYT2_SELRU</name>
<dbReference type="SUPFAM" id="SSF52374">
    <property type="entry name" value="Nucleotidylyl transferase"/>
    <property type="match status" value="1"/>
</dbReference>
<proteinExistence type="inferred from homology"/>
<protein>
    <recommendedName>
        <fullName evidence="2">tRNA(Met) cytidine acetate ligase</fullName>
        <ecNumber evidence="2">6.3.4.-</ecNumber>
    </recommendedName>
</protein>
<evidence type="ECO:0000313" key="4">
    <source>
        <dbReference type="Proteomes" id="UP000183639"/>
    </source>
</evidence>
<evidence type="ECO:0000256" key="2">
    <source>
        <dbReference type="HAMAP-Rule" id="MF_01539"/>
    </source>
</evidence>
<comment type="caution">
    <text evidence="2">Lacks conserved residue(s) required for the propagation of feature annotation.</text>
</comment>
<dbReference type="GO" id="GO:0016879">
    <property type="term" value="F:ligase activity, forming carbon-nitrogen bonds"/>
    <property type="evidence" value="ECO:0007669"/>
    <property type="project" value="UniProtKB-UniRule"/>
</dbReference>
<dbReference type="PANTHER" id="PTHR37825:SF1">
    <property type="entry name" value="TRNA(MET) CYTIDINE ACETATE LIGASE"/>
    <property type="match status" value="1"/>
</dbReference>
<dbReference type="AlphaFoldDB" id="A0A1I3HYT2"/>
<comment type="function">
    <text evidence="2">Catalyzes the formation of N(4)-acetylcytidine (ac(4)C) at the wobble position of elongator tRNA(Met), using acetate and ATP as substrates. First activates an acetate ion to form acetyladenylate (Ac-AMP) and then transfers the acetyl group to tRNA to form ac(4)C34.</text>
</comment>
<feature type="binding site" evidence="2">
    <location>
        <position position="102"/>
    </location>
    <ligand>
        <name>ATP</name>
        <dbReference type="ChEBI" id="CHEBI:30616"/>
    </ligand>
</feature>
<feature type="binding site" evidence="2">
    <location>
        <position position="184"/>
    </location>
    <ligand>
        <name>ATP</name>
        <dbReference type="ChEBI" id="CHEBI:30616"/>
    </ligand>
</feature>
<gene>
    <name evidence="2" type="primary">tmcAL</name>
    <name evidence="3" type="ORF">SAMN04487861_13529</name>
</gene>
<feature type="binding site" evidence="2">
    <location>
        <begin position="7"/>
        <end position="20"/>
    </location>
    <ligand>
        <name>ATP</name>
        <dbReference type="ChEBI" id="CHEBI:30616"/>
    </ligand>
</feature>
<dbReference type="Gene3D" id="3.40.50.620">
    <property type="entry name" value="HUPs"/>
    <property type="match status" value="1"/>
</dbReference>
<dbReference type="RefSeq" id="WP_075445739.1">
    <property type="nucleotide sequence ID" value="NZ_FOQK01000035.1"/>
</dbReference>
<comment type="catalytic activity">
    <reaction evidence="2">
        <text>cytidine(34) in elongator tRNA(Met) + acetate + ATP = N(4)-acetylcytidine(34) in elongator tRNA(Met) + AMP + diphosphate</text>
        <dbReference type="Rhea" id="RHEA:58144"/>
        <dbReference type="Rhea" id="RHEA-COMP:10693"/>
        <dbReference type="Rhea" id="RHEA-COMP:10694"/>
        <dbReference type="ChEBI" id="CHEBI:30089"/>
        <dbReference type="ChEBI" id="CHEBI:30616"/>
        <dbReference type="ChEBI" id="CHEBI:33019"/>
        <dbReference type="ChEBI" id="CHEBI:74900"/>
        <dbReference type="ChEBI" id="CHEBI:82748"/>
        <dbReference type="ChEBI" id="CHEBI:456215"/>
    </reaction>
</comment>
<dbReference type="GO" id="GO:0005737">
    <property type="term" value="C:cytoplasm"/>
    <property type="evidence" value="ECO:0007669"/>
    <property type="project" value="UniProtKB-SubCell"/>
</dbReference>
<keyword evidence="2" id="KW-0963">Cytoplasm</keyword>
<dbReference type="HAMAP" id="MF_01539">
    <property type="entry name" value="TmcAL"/>
    <property type="match status" value="1"/>
</dbReference>
<feature type="binding site" evidence="2">
    <location>
        <position position="160"/>
    </location>
    <ligand>
        <name>ATP</name>
        <dbReference type="ChEBI" id="CHEBI:30616"/>
    </ligand>
</feature>
<evidence type="ECO:0000313" key="3">
    <source>
        <dbReference type="EMBL" id="SFI40749.1"/>
    </source>
</evidence>
<dbReference type="InterPro" id="IPR008513">
    <property type="entry name" value="tRNA(Met)_cyd_acetate_ligase"/>
</dbReference>
<organism evidence="3 4">
    <name type="scientific">Selenomonas ruminantium</name>
    <dbReference type="NCBI Taxonomy" id="971"/>
    <lineage>
        <taxon>Bacteria</taxon>
        <taxon>Bacillati</taxon>
        <taxon>Bacillota</taxon>
        <taxon>Negativicutes</taxon>
        <taxon>Selenomonadales</taxon>
        <taxon>Selenomonadaceae</taxon>
        <taxon>Selenomonas</taxon>
    </lineage>
</organism>